<name>A0A833HN15_9FIRM</name>
<dbReference type="Pfam" id="PF12650">
    <property type="entry name" value="DUF3784"/>
    <property type="match status" value="1"/>
</dbReference>
<dbReference type="InterPro" id="IPR017259">
    <property type="entry name" value="UCP037672"/>
</dbReference>
<proteinExistence type="predicted"/>
<reference evidence="2 3" key="1">
    <citation type="submission" date="2019-10" db="EMBL/GenBank/DDBJ databases">
        <title>Alkaliphilus serpentinus sp. nov. and Alkaliphilus pronyensis sp. nov., two novel anaerobic alkaliphilic species isolated from the serpentinized-hosted hydrothermal field of the Prony Bay (New Caledonia).</title>
        <authorList>
            <person name="Postec A."/>
        </authorList>
    </citation>
    <scope>NUCLEOTIDE SEQUENCE [LARGE SCALE GENOMIC DNA]</scope>
    <source>
        <strain evidence="2 3">LacT</strain>
    </source>
</reference>
<accession>A0A833HN15</accession>
<feature type="transmembrane region" description="Helical" evidence="1">
    <location>
        <begin position="12"/>
        <end position="35"/>
    </location>
</feature>
<comment type="caution">
    <text evidence="2">The sequence shown here is derived from an EMBL/GenBank/DDBJ whole genome shotgun (WGS) entry which is preliminary data.</text>
</comment>
<feature type="transmembrane region" description="Helical" evidence="1">
    <location>
        <begin position="84"/>
        <end position="102"/>
    </location>
</feature>
<dbReference type="EMBL" id="WBZB01000043">
    <property type="protein sequence ID" value="KAB3527352.1"/>
    <property type="molecule type" value="Genomic_DNA"/>
</dbReference>
<keyword evidence="3" id="KW-1185">Reference proteome</keyword>
<evidence type="ECO:0000313" key="3">
    <source>
        <dbReference type="Proteomes" id="UP000465601"/>
    </source>
</evidence>
<evidence type="ECO:0000313" key="2">
    <source>
        <dbReference type="EMBL" id="KAB3527352.1"/>
    </source>
</evidence>
<keyword evidence="1" id="KW-0472">Membrane</keyword>
<feature type="transmembrane region" description="Helical" evidence="1">
    <location>
        <begin position="122"/>
        <end position="142"/>
    </location>
</feature>
<dbReference type="OrthoDB" id="2082701at2"/>
<feature type="transmembrane region" description="Helical" evidence="1">
    <location>
        <begin position="56"/>
        <end position="78"/>
    </location>
</feature>
<evidence type="ECO:0000256" key="1">
    <source>
        <dbReference type="SAM" id="Phobius"/>
    </source>
</evidence>
<gene>
    <name evidence="2" type="ORF">F8153_12210</name>
</gene>
<dbReference type="AlphaFoldDB" id="A0A833HN15"/>
<keyword evidence="1" id="KW-0812">Transmembrane</keyword>
<keyword evidence="1" id="KW-1133">Transmembrane helix</keyword>
<protein>
    <submittedName>
        <fullName evidence="2">DUF3784 domain-containing protein</fullName>
    </submittedName>
</protein>
<sequence>MKKSFRGGIELIISIGVGVLLALAGVAVKYFKWYFLIAGYNMASKKDKEKVDIEALGRFMGNMLFLAAALIIASSILHYYQYKILSMVMIFLMVAVIFYMAIKAQAYSYGTQKEKRTNKLIIIGALIPGVIIMLITLIPGAMTNEAVLEETFLRVSGMSGNTFAYESMEEIKLIEELPRANKVVGYNFGNINKGTFTVEGLGRGYLYQHSGKSPFLFIKLAGDRNFVIINYRDSEKTQQLYKGLKERVKN</sequence>
<organism evidence="2 3">
    <name type="scientific">Alkaliphilus serpentinus</name>
    <dbReference type="NCBI Taxonomy" id="1482731"/>
    <lineage>
        <taxon>Bacteria</taxon>
        <taxon>Bacillati</taxon>
        <taxon>Bacillota</taxon>
        <taxon>Clostridia</taxon>
        <taxon>Peptostreptococcales</taxon>
        <taxon>Natronincolaceae</taxon>
        <taxon>Alkaliphilus</taxon>
    </lineage>
</organism>
<dbReference type="Proteomes" id="UP000465601">
    <property type="component" value="Unassembled WGS sequence"/>
</dbReference>